<proteinExistence type="predicted"/>
<dbReference type="eggNOG" id="ENOG5030V4M">
    <property type="taxonomic scope" value="Bacteria"/>
</dbReference>
<feature type="region of interest" description="Disordered" evidence="1">
    <location>
        <begin position="145"/>
        <end position="188"/>
    </location>
</feature>
<dbReference type="RefSeq" id="WP_014426440.1">
    <property type="nucleotide sequence ID" value="NC_017075.1"/>
</dbReference>
<gene>
    <name evidence="2" type="ordered locus">RGE_02030</name>
</gene>
<feature type="compositionally biased region" description="Basic residues" evidence="1">
    <location>
        <begin position="167"/>
        <end position="188"/>
    </location>
</feature>
<sequence>MTAATDFAKMLPGYDFLQGLLQNAGAGMPNIGQWIAPTLNPDELEKRISELRTVQFWLEQNARLLGTTIQALEVQRMTLSTLRSMNVPMPDLREALKLRPQAAAAPEPAPAPAADEAPAAPPAIDPMQWWGALTQQFGEIASAAMQDVRKAATPAPAPAPAPAQTKAGKKPAARTAAKRAAPRRSRST</sequence>
<dbReference type="NCBIfam" id="NF043076">
    <property type="entry name" value="PHA_gran_PhaM"/>
    <property type="match status" value="1"/>
</dbReference>
<protein>
    <submittedName>
        <fullName evidence="2">Uncharacterized protein</fullName>
    </submittedName>
</protein>
<accession>I0HKL1</accession>
<evidence type="ECO:0000313" key="3">
    <source>
        <dbReference type="Proteomes" id="UP000007883"/>
    </source>
</evidence>
<feature type="region of interest" description="Disordered" evidence="1">
    <location>
        <begin position="100"/>
        <end position="124"/>
    </location>
</feature>
<evidence type="ECO:0000313" key="2">
    <source>
        <dbReference type="EMBL" id="BAL93548.1"/>
    </source>
</evidence>
<dbReference type="EMBL" id="AP012320">
    <property type="protein sequence ID" value="BAL93548.1"/>
    <property type="molecule type" value="Genomic_DNA"/>
</dbReference>
<keyword evidence="3" id="KW-1185">Reference proteome</keyword>
<dbReference type="STRING" id="983917.RGE_02030"/>
<dbReference type="InterPro" id="IPR050026">
    <property type="entry name" value="PHA_gran_PhaM_N"/>
</dbReference>
<dbReference type="KEGG" id="rge:RGE_02030"/>
<reference evidence="2 3" key="1">
    <citation type="journal article" date="2012" name="J. Bacteriol.">
        <title>Complete genome sequence of phototrophic betaproteobacterium Rubrivivax gelatinosus IL144.</title>
        <authorList>
            <person name="Nagashima S."/>
            <person name="Kamimura A."/>
            <person name="Shimizu T."/>
            <person name="Nakamura-isaki S."/>
            <person name="Aono E."/>
            <person name="Sakamoto K."/>
            <person name="Ichikawa N."/>
            <person name="Nakazawa H."/>
            <person name="Sekine M."/>
            <person name="Yamazaki S."/>
            <person name="Fujita N."/>
            <person name="Shimada K."/>
            <person name="Hanada S."/>
            <person name="Nagashima K.V.P."/>
        </authorList>
    </citation>
    <scope>NUCLEOTIDE SEQUENCE [LARGE SCALE GENOMIC DNA]</scope>
    <source>
        <strain evidence="3">NBRC 100245 / IL144</strain>
    </source>
</reference>
<dbReference type="Proteomes" id="UP000007883">
    <property type="component" value="Chromosome"/>
</dbReference>
<feature type="compositionally biased region" description="Low complexity" evidence="1">
    <location>
        <begin position="102"/>
        <end position="118"/>
    </location>
</feature>
<dbReference type="AlphaFoldDB" id="I0HKL1"/>
<dbReference type="HOGENOM" id="CLU_072495_1_0_4"/>
<name>I0HKL1_RUBGI</name>
<evidence type="ECO:0000256" key="1">
    <source>
        <dbReference type="SAM" id="MobiDB-lite"/>
    </source>
</evidence>
<dbReference type="PATRIC" id="fig|983917.3.peg.198"/>
<organism evidence="2 3">
    <name type="scientific">Rubrivivax gelatinosus (strain NBRC 100245 / IL144)</name>
    <dbReference type="NCBI Taxonomy" id="983917"/>
    <lineage>
        <taxon>Bacteria</taxon>
        <taxon>Pseudomonadati</taxon>
        <taxon>Pseudomonadota</taxon>
        <taxon>Betaproteobacteria</taxon>
        <taxon>Burkholderiales</taxon>
        <taxon>Sphaerotilaceae</taxon>
        <taxon>Rubrivivax</taxon>
    </lineage>
</organism>